<dbReference type="NCBIfam" id="TIGR00231">
    <property type="entry name" value="small_GTP"/>
    <property type="match status" value="1"/>
</dbReference>
<feature type="binding site" evidence="6">
    <location>
        <position position="232"/>
    </location>
    <ligand>
        <name>Mg(2+)</name>
        <dbReference type="ChEBI" id="CHEBI:18420"/>
    </ligand>
</feature>
<dbReference type="Proteomes" id="UP000019365">
    <property type="component" value="Unassembled WGS sequence"/>
</dbReference>
<dbReference type="PANTHER" id="PTHR42714:SF2">
    <property type="entry name" value="TRNA MODIFICATION GTPASE GTPBP3, MITOCHONDRIAL"/>
    <property type="match status" value="1"/>
</dbReference>
<dbReference type="PATRIC" id="fig|1341157.4.peg.2590"/>
<dbReference type="CDD" id="cd14858">
    <property type="entry name" value="TrmE_N"/>
    <property type="match status" value="1"/>
</dbReference>
<dbReference type="InterPro" id="IPR006073">
    <property type="entry name" value="GTP-bd"/>
</dbReference>
<dbReference type="Gene3D" id="3.30.1360.120">
    <property type="entry name" value="Probable tRNA modification gtpase trme, domain 1"/>
    <property type="match status" value="1"/>
</dbReference>
<comment type="caution">
    <text evidence="6">Lacks conserved residue(s) required for the propagation of feature annotation.</text>
</comment>
<feature type="binding site" evidence="6">
    <location>
        <position position="228"/>
    </location>
    <ligand>
        <name>K(+)</name>
        <dbReference type="ChEBI" id="CHEBI:29103"/>
    </ligand>
</feature>
<proteinExistence type="inferred from homology"/>
<keyword evidence="6" id="KW-0460">Magnesium</keyword>
<feature type="binding site" evidence="6">
    <location>
        <begin position="272"/>
        <end position="275"/>
    </location>
    <ligand>
        <name>GTP</name>
        <dbReference type="ChEBI" id="CHEBI:37565"/>
    </ligand>
</feature>
<evidence type="ECO:0000256" key="6">
    <source>
        <dbReference type="HAMAP-Rule" id="MF_00379"/>
    </source>
</evidence>
<evidence type="ECO:0000259" key="8">
    <source>
        <dbReference type="PROSITE" id="PS51709"/>
    </source>
</evidence>
<comment type="function">
    <text evidence="6">Exhibits a very high intrinsic GTPase hydrolysis rate. Involved in the addition of a carboxymethylaminomethyl (cmnm) group at the wobble position (U34) of certain tRNAs, forming tRNA-cmnm(5)s(2)U34.</text>
</comment>
<dbReference type="GO" id="GO:0005829">
    <property type="term" value="C:cytosol"/>
    <property type="evidence" value="ECO:0007669"/>
    <property type="project" value="TreeGrafter"/>
</dbReference>
<dbReference type="GO" id="GO:0030488">
    <property type="term" value="P:tRNA methylation"/>
    <property type="evidence" value="ECO:0007669"/>
    <property type="project" value="TreeGrafter"/>
</dbReference>
<evidence type="ECO:0000256" key="4">
    <source>
        <dbReference type="ARBA" id="ARBA00022958"/>
    </source>
</evidence>
<comment type="subunit">
    <text evidence="6">Homodimer. Heterotetramer of two MnmE and two MnmG subunits.</text>
</comment>
<dbReference type="InterPro" id="IPR005225">
    <property type="entry name" value="Small_GTP-bd"/>
</dbReference>
<name>W7UNE1_RUMFL</name>
<dbReference type="GO" id="GO:0002098">
    <property type="term" value="P:tRNA wobble uridine modification"/>
    <property type="evidence" value="ECO:0007669"/>
    <property type="project" value="TreeGrafter"/>
</dbReference>
<keyword evidence="10" id="KW-1185">Reference proteome</keyword>
<dbReference type="InterPro" id="IPR018948">
    <property type="entry name" value="GTP-bd_TrmE_N"/>
</dbReference>
<evidence type="ECO:0000256" key="3">
    <source>
        <dbReference type="ARBA" id="ARBA00022741"/>
    </source>
</evidence>
<feature type="binding site" evidence="6">
    <location>
        <position position="122"/>
    </location>
    <ligand>
        <name>(6S)-5-formyl-5,6,7,8-tetrahydrofolate</name>
        <dbReference type="ChEBI" id="CHEBI:57457"/>
    </ligand>
</feature>
<dbReference type="eggNOG" id="COG0486">
    <property type="taxonomic scope" value="Bacteria"/>
</dbReference>
<dbReference type="CDD" id="cd04164">
    <property type="entry name" value="trmE"/>
    <property type="match status" value="1"/>
</dbReference>
<feature type="binding site" evidence="6">
    <location>
        <begin position="228"/>
        <end position="233"/>
    </location>
    <ligand>
        <name>GTP</name>
        <dbReference type="ChEBI" id="CHEBI:37565"/>
    </ligand>
</feature>
<sequence length="453" mass="49429">MSTIAAVSTPNAMGGIAVIRISGENALSIADKVFSPYGDKKVLDMAGYTCAYGIAHDGEERLDDCILTVFRAPHSYTGEDIAEISCHGGLYVSRKVLRAVLKNGAVNAEGGEFTKRAYLNGKLDLTQAEAVMDIISAKGERELRMAENLREGAAFKKADVCSKKLLKILGDLAAWADYPEEDIPEVRPENIKSELTEVRDELRSLIRNYDSGRILREGVATAIIGRPNVGKSTLFNCLSGCERSIVTEIAGTTRDVIEETVRVGDITLRLSDTAGIHDTDDVIEGIGVEMAEKMIESSELIIAVFDGSCTLTEDDVQLINKINTDKVIAVINKNDVEQLIDTSLLTNKIKHIVYLSAKENTGVDDLHRHIEEIFRLNEADFDTATAANERQKKCIDNALEGIESAISSLEIGEMLDAVNVLIDDAEQSLLQLTGQKITEAVVDEVFSRFCVGK</sequence>
<dbReference type="InterPro" id="IPR004520">
    <property type="entry name" value="GTPase_MnmE"/>
</dbReference>
<feature type="domain" description="TrmE-type G" evidence="8">
    <location>
        <begin position="218"/>
        <end position="375"/>
    </location>
</feature>
<dbReference type="InterPro" id="IPR027417">
    <property type="entry name" value="P-loop_NTPase"/>
</dbReference>
<dbReference type="GO" id="GO:0046872">
    <property type="term" value="F:metal ion binding"/>
    <property type="evidence" value="ECO:0007669"/>
    <property type="project" value="UniProtKB-KW"/>
</dbReference>
<organism evidence="9 10">
    <name type="scientific">Ruminococcus flavefaciens 007c</name>
    <dbReference type="NCBI Taxonomy" id="1341157"/>
    <lineage>
        <taxon>Bacteria</taxon>
        <taxon>Bacillati</taxon>
        <taxon>Bacillota</taxon>
        <taxon>Clostridia</taxon>
        <taxon>Eubacteriales</taxon>
        <taxon>Oscillospiraceae</taxon>
        <taxon>Ruminococcus</taxon>
    </lineage>
</organism>
<evidence type="ECO:0000313" key="9">
    <source>
        <dbReference type="EMBL" id="EWM53104.1"/>
    </source>
</evidence>
<comment type="subcellular location">
    <subcellularLocation>
        <location evidence="6">Cytoplasm</location>
    </subcellularLocation>
</comment>
<evidence type="ECO:0000256" key="1">
    <source>
        <dbReference type="ARBA" id="ARBA00011043"/>
    </source>
</evidence>
<dbReference type="HAMAP" id="MF_00379">
    <property type="entry name" value="GTPase_MnmE"/>
    <property type="match status" value="1"/>
</dbReference>
<dbReference type="NCBIfam" id="TIGR00450">
    <property type="entry name" value="mnmE_trmE_thdF"/>
    <property type="match status" value="1"/>
</dbReference>
<keyword evidence="6" id="KW-0378">Hydrolase</keyword>
<dbReference type="PANTHER" id="PTHR42714">
    <property type="entry name" value="TRNA MODIFICATION GTPASE GTPBP3"/>
    <property type="match status" value="1"/>
</dbReference>
<dbReference type="InterPro" id="IPR027266">
    <property type="entry name" value="TrmE/GcvT-like"/>
</dbReference>
<keyword evidence="4 6" id="KW-0630">Potassium</keyword>
<keyword evidence="6" id="KW-0963">Cytoplasm</keyword>
<keyword evidence="2 6" id="KW-0819">tRNA processing</keyword>
<feature type="binding site" evidence="6">
    <location>
        <position position="83"/>
    </location>
    <ligand>
        <name>(6S)-5-formyl-5,6,7,8-tetrahydrofolate</name>
        <dbReference type="ChEBI" id="CHEBI:57457"/>
    </ligand>
</feature>
<dbReference type="PROSITE" id="PS51709">
    <property type="entry name" value="G_TRME"/>
    <property type="match status" value="1"/>
</dbReference>
<gene>
    <name evidence="6" type="primary">mnmE</name>
    <name evidence="6" type="synonym">trmE</name>
    <name evidence="9" type="ORF">RF007C_15950</name>
</gene>
<accession>W7UNE1</accession>
<dbReference type="GO" id="GO:0005525">
    <property type="term" value="F:GTP binding"/>
    <property type="evidence" value="ECO:0007669"/>
    <property type="project" value="UniProtKB-UniRule"/>
</dbReference>
<dbReference type="SUPFAM" id="SSF52540">
    <property type="entry name" value="P-loop containing nucleoside triphosphate hydrolases"/>
    <property type="match status" value="1"/>
</dbReference>
<evidence type="ECO:0000256" key="5">
    <source>
        <dbReference type="ARBA" id="ARBA00023134"/>
    </source>
</evidence>
<dbReference type="Pfam" id="PF10396">
    <property type="entry name" value="TrmE_N"/>
    <property type="match status" value="1"/>
</dbReference>
<dbReference type="RefSeq" id="WP_037300330.1">
    <property type="nucleotide sequence ID" value="NZ_ATAX01000028.1"/>
</dbReference>
<feature type="binding site" evidence="6">
    <location>
        <position position="247"/>
    </location>
    <ligand>
        <name>K(+)</name>
        <dbReference type="ChEBI" id="CHEBI:29103"/>
    </ligand>
</feature>
<reference evidence="9 10" key="1">
    <citation type="journal article" date="2014" name="PLoS ONE">
        <title>Rumen cellulosomics: divergent fiber-degrading strategies revealed by comparative genome-wide analysis of six ruminococcal strains.</title>
        <authorList>
            <person name="Dassa B."/>
            <person name="Borovok I."/>
            <person name="Ruimy-Israeli V."/>
            <person name="Lamed R."/>
            <person name="Flint H.J."/>
            <person name="Duncan S.H."/>
            <person name="Henrissat B."/>
            <person name="Coutinho P."/>
            <person name="Morrison M."/>
            <person name="Mosoni P."/>
            <person name="Yeoman C.J."/>
            <person name="White B.A."/>
            <person name="Bayer E.A."/>
        </authorList>
    </citation>
    <scope>NUCLEOTIDE SEQUENCE [LARGE SCALE GENOMIC DNA]</scope>
    <source>
        <strain evidence="9 10">007c</strain>
    </source>
</reference>
<feature type="binding site" evidence="6">
    <location>
        <position position="20"/>
    </location>
    <ligand>
        <name>(6S)-5-formyl-5,6,7,8-tetrahydrofolate</name>
        <dbReference type="ChEBI" id="CHEBI:57457"/>
    </ligand>
</feature>
<evidence type="ECO:0000256" key="2">
    <source>
        <dbReference type="ARBA" id="ARBA00022694"/>
    </source>
</evidence>
<comment type="similarity">
    <text evidence="1 6 7">Belongs to the TRAFAC class TrmE-Era-EngA-EngB-Septin-like GTPase superfamily. TrmE GTPase family.</text>
</comment>
<feature type="binding site" evidence="6">
    <location>
        <begin position="247"/>
        <end position="253"/>
    </location>
    <ligand>
        <name>GTP</name>
        <dbReference type="ChEBI" id="CHEBI:37565"/>
    </ligand>
</feature>
<comment type="cofactor">
    <cofactor evidence="6">
        <name>K(+)</name>
        <dbReference type="ChEBI" id="CHEBI:29103"/>
    </cofactor>
    <text evidence="6">Binds 1 potassium ion per subunit.</text>
</comment>
<protein>
    <recommendedName>
        <fullName evidence="6">tRNA modification GTPase MnmE</fullName>
        <ecNumber evidence="6">3.6.-.-</ecNumber>
    </recommendedName>
</protein>
<dbReference type="Gene3D" id="1.20.120.430">
    <property type="entry name" value="tRNA modification GTPase MnmE domain 2"/>
    <property type="match status" value="1"/>
</dbReference>
<feature type="binding site" evidence="6">
    <location>
        <position position="249"/>
    </location>
    <ligand>
        <name>K(+)</name>
        <dbReference type="ChEBI" id="CHEBI:29103"/>
    </ligand>
</feature>
<keyword evidence="6" id="KW-0479">Metal-binding</keyword>
<dbReference type="InterPro" id="IPR025867">
    <property type="entry name" value="MnmE_helical"/>
</dbReference>
<feature type="binding site" evidence="6">
    <location>
        <position position="252"/>
    </location>
    <ligand>
        <name>K(+)</name>
        <dbReference type="ChEBI" id="CHEBI:29103"/>
    </ligand>
</feature>
<dbReference type="OrthoDB" id="9805918at2"/>
<dbReference type="Pfam" id="PF01926">
    <property type="entry name" value="MMR_HSR1"/>
    <property type="match status" value="1"/>
</dbReference>
<dbReference type="InterPro" id="IPR027368">
    <property type="entry name" value="MnmE_dom2"/>
</dbReference>
<dbReference type="InterPro" id="IPR031168">
    <property type="entry name" value="G_TrmE"/>
</dbReference>
<keyword evidence="3 6" id="KW-0547">Nucleotide-binding</keyword>
<evidence type="ECO:0000313" key="10">
    <source>
        <dbReference type="Proteomes" id="UP000019365"/>
    </source>
</evidence>
<dbReference type="EMBL" id="ATAX01000028">
    <property type="protein sequence ID" value="EWM53104.1"/>
    <property type="molecule type" value="Genomic_DNA"/>
</dbReference>
<dbReference type="AlphaFoldDB" id="W7UNE1"/>
<dbReference type="Pfam" id="PF12631">
    <property type="entry name" value="MnmE_helical"/>
    <property type="match status" value="1"/>
</dbReference>
<keyword evidence="5 6" id="KW-0342">GTP-binding</keyword>
<feature type="binding site" evidence="6">
    <location>
        <position position="253"/>
    </location>
    <ligand>
        <name>Mg(2+)</name>
        <dbReference type="ChEBI" id="CHEBI:18420"/>
    </ligand>
</feature>
<dbReference type="GO" id="GO:0003924">
    <property type="term" value="F:GTPase activity"/>
    <property type="evidence" value="ECO:0007669"/>
    <property type="project" value="UniProtKB-UniRule"/>
</dbReference>
<evidence type="ECO:0000256" key="7">
    <source>
        <dbReference type="RuleBase" id="RU003313"/>
    </source>
</evidence>
<comment type="caution">
    <text evidence="9">The sequence shown here is derived from an EMBL/GenBank/DDBJ whole genome shotgun (WGS) entry which is preliminary data.</text>
</comment>
<feature type="binding site" evidence="6">
    <location>
        <position position="453"/>
    </location>
    <ligand>
        <name>(6S)-5-formyl-5,6,7,8-tetrahydrofolate</name>
        <dbReference type="ChEBI" id="CHEBI:57457"/>
    </ligand>
</feature>
<dbReference type="Gene3D" id="3.40.50.300">
    <property type="entry name" value="P-loop containing nucleotide triphosphate hydrolases"/>
    <property type="match status" value="1"/>
</dbReference>
<dbReference type="EC" id="3.6.-.-" evidence="6"/>